<keyword evidence="2" id="KW-1185">Reference proteome</keyword>
<dbReference type="EMBL" id="JABTEG010000010">
    <property type="protein sequence ID" value="KAG4304232.1"/>
    <property type="molecule type" value="Genomic_DNA"/>
</dbReference>
<accession>A0ACB7C963</accession>
<evidence type="ECO:0000313" key="2">
    <source>
        <dbReference type="Proteomes" id="UP000768646"/>
    </source>
</evidence>
<evidence type="ECO:0000313" key="1">
    <source>
        <dbReference type="EMBL" id="KAG4304232.1"/>
    </source>
</evidence>
<protein>
    <submittedName>
        <fullName evidence="1">Uncharacterized protein</fullName>
    </submittedName>
</protein>
<dbReference type="Proteomes" id="UP000768646">
    <property type="component" value="Unassembled WGS sequence"/>
</dbReference>
<reference evidence="1 2" key="1">
    <citation type="journal article" date="2021" name="Commun. Biol.">
        <title>Genomic insights into the host specific adaptation of the Pneumocystis genus.</title>
        <authorList>
            <person name="Cisse O.H."/>
            <person name="Ma L."/>
            <person name="Dekker J.P."/>
            <person name="Khil P.P."/>
            <person name="Youn J.-H."/>
            <person name="Brenchley J.M."/>
            <person name="Blair R."/>
            <person name="Pahar B."/>
            <person name="Chabe M."/>
            <person name="Van Rompay K.K.A."/>
            <person name="Keesler R."/>
            <person name="Sukura A."/>
            <person name="Hirsch V."/>
            <person name="Kutty G."/>
            <person name="Liu Y."/>
            <person name="Peng L."/>
            <person name="Chen J."/>
            <person name="Song J."/>
            <person name="Weissenbacher-Lang C."/>
            <person name="Xu J."/>
            <person name="Upham N.S."/>
            <person name="Stajich J.E."/>
            <person name="Cuomo C.A."/>
            <person name="Cushion M.T."/>
            <person name="Kovacs J.A."/>
        </authorList>
    </citation>
    <scope>NUCLEOTIDE SEQUENCE [LARGE SCALE GENOMIC DNA]</scope>
    <source>
        <strain evidence="1 2">RABM</strain>
    </source>
</reference>
<gene>
    <name evidence="1" type="ORF">PORY_002413</name>
</gene>
<comment type="caution">
    <text evidence="1">The sequence shown here is derived from an EMBL/GenBank/DDBJ whole genome shotgun (WGS) entry which is preliminary data.</text>
</comment>
<sequence>MHKGNVIDSCKKKAIVVDEPRTKKDRLFSPFFLELLSFFAPKHSLKKTIYISLPIDFRHLAHANNKEEAVALYQESFFNTYDSFCESATNINSLPSINSKNSILLNELLPSLEIDQTPLISATLRTLIIPSESTIIYKHSGNGKELYVKDILFHQPSLSTIEKSAATKIFLEARFHNILKKPNPRDERQKNLEIQLKNSNLSDKDRQNLRLEFNKQETKYLRSLRQRVDASSFIALKTIGHGAFGVVKLVKKKDDGMIYAMKILKKADMLKKGQEGHVWAERDLLAVASDNGNWIVKLCYSFQDSTHLYLVMEYMPGGDLLNLLIIRDIFPEDFARFYIAEMVLCIEEIHKLGYIHRDIKPDNFLFDQYGHIKISDFGLSTDLSWLHDSTYFEQQRIYLLKKNGINIQNTISKRKGLNILAMLELYENRQSDNGILSWREKNRREFAYSLVGTNSYMAPEIIRGEGYTKSCDWWSLGVILYECLYGFPPFISKTKHATRMKILNWRQTLHFPTTPHVSKEAQDLIKMLICDHKDRLGSASLCRIYSNSFHTMSEQLPSKAFHYSSDAEEIKAHPWFRNINWDSLHEQTPPFIPEIKDLTDTKYFEELSKDEVLQSTPGVGQEKIRDLLLRDKIYGEKVLQIREKLAFKGYTYRRKDITNI</sequence>
<organism evidence="1 2">
    <name type="scientific">Pneumocystis oryctolagi</name>
    <dbReference type="NCBI Taxonomy" id="42067"/>
    <lineage>
        <taxon>Eukaryota</taxon>
        <taxon>Fungi</taxon>
        <taxon>Dikarya</taxon>
        <taxon>Ascomycota</taxon>
        <taxon>Taphrinomycotina</taxon>
        <taxon>Pneumocystomycetes</taxon>
        <taxon>Pneumocystaceae</taxon>
        <taxon>Pneumocystis</taxon>
    </lineage>
</organism>
<proteinExistence type="predicted"/>
<name>A0ACB7C963_9ASCO</name>